<organism evidence="2 3">
    <name type="scientific">Ophiocordyceps camponoti-rufipedis</name>
    <dbReference type="NCBI Taxonomy" id="2004952"/>
    <lineage>
        <taxon>Eukaryota</taxon>
        <taxon>Fungi</taxon>
        <taxon>Dikarya</taxon>
        <taxon>Ascomycota</taxon>
        <taxon>Pezizomycotina</taxon>
        <taxon>Sordariomycetes</taxon>
        <taxon>Hypocreomycetidae</taxon>
        <taxon>Hypocreales</taxon>
        <taxon>Ophiocordycipitaceae</taxon>
        <taxon>Ophiocordyceps</taxon>
    </lineage>
</organism>
<dbReference type="Pfam" id="PF06985">
    <property type="entry name" value="HET"/>
    <property type="match status" value="1"/>
</dbReference>
<dbReference type="PANTHER" id="PTHR24148:SF73">
    <property type="entry name" value="HET DOMAIN PROTEIN (AFU_ORTHOLOGUE AFUA_8G01020)"/>
    <property type="match status" value="1"/>
</dbReference>
<sequence>MALRYDRLHRGQIRLLRLTTQTDCKDGAMAKTRLALVIYSLGQQMPSFTALSYVWGDAKDTVTLSYAGGTASMTRNLRAILECLVSSGSRDKLVWIDALCINQADIAERSDQVQLMGDIYSRASPVLVFLSTISGPYELGLGFLKQAAEHPDRHYEPSHMTLPSDRDSDALRDSVVAVFAAPWWTRVWTVQEFVLGSSVVFRFGALEMDEGMLLAAFASLRHHESGCCWTGRQSKGYIDVPSEAHGGLSLFQATLRLDQLHVMRSADDFGTRSLLGALTMFRTRQCVDARDHIYGMLGLDLGGELEDLKARISIDYSLSPAELFADVACAMIQQSGNLDILSHVCQYPSARGRLGRLPSWVPDWTATVDETFHYWYSERTRRTALTNAAGDSSAVWKRVGEKMVSTRAMTMGIITDTAAGYPISNASSSGQELLDEWRELFDRRCNEIDCSLVHGGGGHNVKPTDSEFGQMISGCCTRKDWVDEPGRHDEAFADWSHWFAHQDPGALPEHTRQNSRGFDDLVKATALERPSG</sequence>
<feature type="domain" description="Heterokaryon incompatibility" evidence="1">
    <location>
        <begin position="48"/>
        <end position="192"/>
    </location>
</feature>
<accession>A0A2C5XS95</accession>
<dbReference type="STRING" id="2004952.A0A2C5XS95"/>
<reference evidence="2 3" key="1">
    <citation type="submission" date="2017-06" db="EMBL/GenBank/DDBJ databases">
        <title>Ant-infecting Ophiocordyceps genomes reveal a high diversity of potential behavioral manipulation genes and a possible major role for enterotoxins.</title>
        <authorList>
            <person name="De Bekker C."/>
            <person name="Evans H.C."/>
            <person name="Brachmann A."/>
            <person name="Hughes D.P."/>
        </authorList>
    </citation>
    <scope>NUCLEOTIDE SEQUENCE [LARGE SCALE GENOMIC DNA]</scope>
    <source>
        <strain evidence="2 3">Map16</strain>
    </source>
</reference>
<dbReference type="OrthoDB" id="2157530at2759"/>
<proteinExistence type="predicted"/>
<evidence type="ECO:0000313" key="3">
    <source>
        <dbReference type="Proteomes" id="UP000226431"/>
    </source>
</evidence>
<gene>
    <name evidence="2" type="ORF">CDD80_6680</name>
</gene>
<dbReference type="PANTHER" id="PTHR24148">
    <property type="entry name" value="ANKYRIN REPEAT DOMAIN-CONTAINING PROTEIN 39 HOMOLOG-RELATED"/>
    <property type="match status" value="1"/>
</dbReference>
<dbReference type="AlphaFoldDB" id="A0A2C5XS95"/>
<name>A0A2C5XS95_9HYPO</name>
<protein>
    <recommendedName>
        <fullName evidence="1">Heterokaryon incompatibility domain-containing protein</fullName>
    </recommendedName>
</protein>
<dbReference type="InterPro" id="IPR052895">
    <property type="entry name" value="HetReg/Transcr_Mod"/>
</dbReference>
<comment type="caution">
    <text evidence="2">The sequence shown here is derived from an EMBL/GenBank/DDBJ whole genome shotgun (WGS) entry which is preliminary data.</text>
</comment>
<dbReference type="EMBL" id="NJES01000075">
    <property type="protein sequence ID" value="PHH78569.1"/>
    <property type="molecule type" value="Genomic_DNA"/>
</dbReference>
<evidence type="ECO:0000259" key="1">
    <source>
        <dbReference type="Pfam" id="PF06985"/>
    </source>
</evidence>
<evidence type="ECO:0000313" key="2">
    <source>
        <dbReference type="EMBL" id="PHH78569.1"/>
    </source>
</evidence>
<keyword evidence="3" id="KW-1185">Reference proteome</keyword>
<dbReference type="Proteomes" id="UP000226431">
    <property type="component" value="Unassembled WGS sequence"/>
</dbReference>
<dbReference type="InterPro" id="IPR010730">
    <property type="entry name" value="HET"/>
</dbReference>